<evidence type="ECO:0000256" key="5">
    <source>
        <dbReference type="ARBA" id="ARBA00045851"/>
    </source>
</evidence>
<protein>
    <recommendedName>
        <fullName evidence="4">MORN repeat-containing protein 3</fullName>
    </recommendedName>
</protein>
<accession>A0A833GYM6</accession>
<evidence type="ECO:0000313" key="6">
    <source>
        <dbReference type="EMBL" id="KAB2929967.1"/>
    </source>
</evidence>
<evidence type="ECO:0000256" key="2">
    <source>
        <dbReference type="ARBA" id="ARBA00022737"/>
    </source>
</evidence>
<reference evidence="6 7" key="1">
    <citation type="submission" date="2019-10" db="EMBL/GenBank/DDBJ databases">
        <title>Extracellular Electron Transfer in a Candidatus Methanoperedens spp. Enrichment Culture.</title>
        <authorList>
            <person name="Berger S."/>
            <person name="Rangel Shaw D."/>
            <person name="Berben T."/>
            <person name="In 'T Zandt M."/>
            <person name="Frank J."/>
            <person name="Reimann J."/>
            <person name="Jetten M.S.M."/>
            <person name="Welte C.U."/>
        </authorList>
    </citation>
    <scope>NUCLEOTIDE SEQUENCE [LARGE SCALE GENOMIC DNA]</scope>
    <source>
        <strain evidence="6">SB12</strain>
    </source>
</reference>
<gene>
    <name evidence="6" type="ORF">F9K24_18215</name>
</gene>
<dbReference type="PANTHER" id="PTHR46511">
    <property type="entry name" value="MORN REPEAT-CONTAINING PROTEIN 3"/>
    <property type="match status" value="1"/>
</dbReference>
<dbReference type="GO" id="GO:0031410">
    <property type="term" value="C:cytoplasmic vesicle"/>
    <property type="evidence" value="ECO:0007669"/>
    <property type="project" value="UniProtKB-KW"/>
</dbReference>
<dbReference type="AlphaFoldDB" id="A0A833GYM6"/>
<sequence length="224" mass="25207">MKPIPLNKPLLFMSLLALCNPIAGNSERDEKAYIVQTDRGLFIGQIDNGQLHGHGILFLKNGDYFIGTWTRGSLEGPGAWYERLPSSDSLHFSYHFVIFANNRVSRKIEYEYCSLDDIQMAWSDCHCIAGNCISGQGMQFNGMLQSGSLINHRLHGFGVWIDGMSNIHVGTFKDGQPNGQGVFLHIVENGSGIEKGIYRGIWRPNQTEPDQVEYYLLPLSILRR</sequence>
<dbReference type="SUPFAM" id="SSF82185">
    <property type="entry name" value="Histone H3 K4-specific methyltransferase SET7/9 N-terminal domain"/>
    <property type="match status" value="2"/>
</dbReference>
<evidence type="ECO:0000256" key="1">
    <source>
        <dbReference type="ARBA" id="ARBA00004218"/>
    </source>
</evidence>
<dbReference type="Pfam" id="PF02493">
    <property type="entry name" value="MORN"/>
    <property type="match status" value="2"/>
</dbReference>
<proteinExistence type="predicted"/>
<keyword evidence="3" id="KW-0968">Cytoplasmic vesicle</keyword>
<organism evidence="6 7">
    <name type="scientific">Leptonema illini</name>
    <dbReference type="NCBI Taxonomy" id="183"/>
    <lineage>
        <taxon>Bacteria</taxon>
        <taxon>Pseudomonadati</taxon>
        <taxon>Spirochaetota</taxon>
        <taxon>Spirochaetia</taxon>
        <taxon>Leptospirales</taxon>
        <taxon>Leptospiraceae</taxon>
        <taxon>Leptonema</taxon>
    </lineage>
</organism>
<dbReference type="Proteomes" id="UP000460298">
    <property type="component" value="Unassembled WGS sequence"/>
</dbReference>
<name>A0A833GYM6_9LEPT</name>
<evidence type="ECO:0000256" key="3">
    <source>
        <dbReference type="ARBA" id="ARBA00023329"/>
    </source>
</evidence>
<dbReference type="InterPro" id="IPR003409">
    <property type="entry name" value="MORN"/>
</dbReference>
<comment type="subcellular location">
    <subcellularLocation>
        <location evidence="1">Cytoplasmic vesicle</location>
        <location evidence="1">Secretory vesicle</location>
        <location evidence="1">Acrosome</location>
    </subcellularLocation>
</comment>
<dbReference type="InterPro" id="IPR052472">
    <property type="entry name" value="MORN3"/>
</dbReference>
<evidence type="ECO:0000256" key="4">
    <source>
        <dbReference type="ARBA" id="ARBA00039854"/>
    </source>
</evidence>
<dbReference type="PANTHER" id="PTHR46511:SF1">
    <property type="entry name" value="MORN REPEAT-CONTAINING PROTEIN 3"/>
    <property type="match status" value="1"/>
</dbReference>
<comment type="function">
    <text evidence="5">Assembles a suppression complex (suppresome) by tethering SIRT1 and MDM2 to regulate composite modifications of p53/TP53. Confers both deacetylation-mediated functional inactivation, by SIRT1, and ubiquitination-dependent degradation, by MDM2, of p53/TP53, promoting a proliferative and cell survival behaviors. May play a role in the regulation of spermatogenesis.</text>
</comment>
<dbReference type="EMBL" id="WBUI01000024">
    <property type="protein sequence ID" value="KAB2929967.1"/>
    <property type="molecule type" value="Genomic_DNA"/>
</dbReference>
<comment type="caution">
    <text evidence="6">The sequence shown here is derived from an EMBL/GenBank/DDBJ whole genome shotgun (WGS) entry which is preliminary data.</text>
</comment>
<evidence type="ECO:0000313" key="7">
    <source>
        <dbReference type="Proteomes" id="UP000460298"/>
    </source>
</evidence>
<keyword evidence="2" id="KW-0677">Repeat</keyword>